<keyword evidence="5 6" id="KW-0472">Membrane</keyword>
<dbReference type="PANTHER" id="PTHR10984:SF30">
    <property type="entry name" value="ENDOPLASMIC RETICULUM-GOLGI INTERMEDIATE COMPARTMENT PROTEIN 2"/>
    <property type="match status" value="1"/>
</dbReference>
<dbReference type="GO" id="GO:0033116">
    <property type="term" value="C:endoplasmic reticulum-Golgi intermediate compartment membrane"/>
    <property type="evidence" value="ECO:0007669"/>
    <property type="project" value="UniProtKB-SubCell"/>
</dbReference>
<dbReference type="Pfam" id="PF13850">
    <property type="entry name" value="ERGIC_N"/>
    <property type="match status" value="1"/>
</dbReference>
<sequence length="400" mass="45174">MRRLNVANSNKTLKVVKELDAFPKVPEDYKKTTVSGGGLSIITFIIMILLFVSEFQYYRSTELKYKYQVDTNFTSKLQVNIDMTVAMQCNDMGADILDITGQDTHSFGKLDLEPAYFELSPEQKEYQSFILDVNRYLQTEYHAVQEVLWRSGGPDFRGGMPPREDNPSGKPDSCRVSGSLTVNKVAGNFHITAGKSIPIIPRGHAHLAMMLDETDYNFSHRIDHLSFGEPIAGVIYPLDGEQLVTKNNYHTFQYFMKVVPTSVRTYAANVDTYQFAVTERNRSINHREGSHGVPGIFVKYDLNPIKIEVREERQPFWQFLVRMCGIVGGVFAVSGMLHDFCGCVIDIICCRYFNNKNTSSNNTSSKNISTPQPMSSLINNLPTECSDKTPLFSTDINLNT</sequence>
<keyword evidence="10" id="KW-1185">Reference proteome</keyword>
<dbReference type="GO" id="GO:0006890">
    <property type="term" value="P:retrograde vesicle-mediated transport, Golgi to endoplasmic reticulum"/>
    <property type="evidence" value="ECO:0007669"/>
    <property type="project" value="TreeGrafter"/>
</dbReference>
<dbReference type="AlphaFoldDB" id="V3Z800"/>
<gene>
    <name evidence="9" type="ORF">LOTGIDRAFT_220215</name>
</gene>
<evidence type="ECO:0000313" key="9">
    <source>
        <dbReference type="EMBL" id="ESO86963.1"/>
    </source>
</evidence>
<evidence type="ECO:0000256" key="4">
    <source>
        <dbReference type="ARBA" id="ARBA00022989"/>
    </source>
</evidence>
<evidence type="ECO:0000256" key="1">
    <source>
        <dbReference type="ARBA" id="ARBA00004457"/>
    </source>
</evidence>
<dbReference type="PANTHER" id="PTHR10984">
    <property type="entry name" value="ENDOPLASMIC RETICULUM-GOLGI INTERMEDIATE COMPARTMENT PROTEIN"/>
    <property type="match status" value="1"/>
</dbReference>
<evidence type="ECO:0008006" key="11">
    <source>
        <dbReference type="Google" id="ProtNLM"/>
    </source>
</evidence>
<dbReference type="KEGG" id="lgi:LOTGIDRAFT_220215"/>
<keyword evidence="4 6" id="KW-1133">Transmembrane helix</keyword>
<dbReference type="RefSeq" id="XP_009062359.1">
    <property type="nucleotide sequence ID" value="XM_009064111.1"/>
</dbReference>
<dbReference type="CTD" id="20246918"/>
<feature type="domain" description="Endoplasmic reticulum vesicle transporter C-terminal" evidence="7">
    <location>
        <begin position="171"/>
        <end position="337"/>
    </location>
</feature>
<comment type="subcellular location">
    <subcellularLocation>
        <location evidence="1">Endoplasmic reticulum-Golgi intermediate compartment membrane</location>
        <topology evidence="1">Multi-pass membrane protein</topology>
    </subcellularLocation>
</comment>
<dbReference type="OMA" id="MTNHYLR"/>
<dbReference type="GO" id="GO:0030134">
    <property type="term" value="C:COPII-coated ER to Golgi transport vesicle"/>
    <property type="evidence" value="ECO:0007669"/>
    <property type="project" value="TreeGrafter"/>
</dbReference>
<feature type="domain" description="Endoplasmic reticulum vesicle transporter N-terminal" evidence="8">
    <location>
        <begin position="16"/>
        <end position="103"/>
    </location>
</feature>
<dbReference type="EMBL" id="KB202954">
    <property type="protein sequence ID" value="ESO86963.1"/>
    <property type="molecule type" value="Genomic_DNA"/>
</dbReference>
<protein>
    <recommendedName>
        <fullName evidence="11">Endoplasmic reticulum vesicle transporter C-terminal domain-containing protein</fullName>
    </recommendedName>
</protein>
<comment type="similarity">
    <text evidence="2">Belongs to the ERGIC family.</text>
</comment>
<dbReference type="GO" id="GO:0006888">
    <property type="term" value="P:endoplasmic reticulum to Golgi vesicle-mediated transport"/>
    <property type="evidence" value="ECO:0007669"/>
    <property type="project" value="TreeGrafter"/>
</dbReference>
<organism evidence="9 10">
    <name type="scientific">Lottia gigantea</name>
    <name type="common">Giant owl limpet</name>
    <dbReference type="NCBI Taxonomy" id="225164"/>
    <lineage>
        <taxon>Eukaryota</taxon>
        <taxon>Metazoa</taxon>
        <taxon>Spiralia</taxon>
        <taxon>Lophotrochozoa</taxon>
        <taxon>Mollusca</taxon>
        <taxon>Gastropoda</taxon>
        <taxon>Patellogastropoda</taxon>
        <taxon>Lottioidea</taxon>
        <taxon>Lottiidae</taxon>
        <taxon>Lottia</taxon>
    </lineage>
</organism>
<dbReference type="Proteomes" id="UP000030746">
    <property type="component" value="Unassembled WGS sequence"/>
</dbReference>
<evidence type="ECO:0000313" key="10">
    <source>
        <dbReference type="Proteomes" id="UP000030746"/>
    </source>
</evidence>
<accession>V3Z800</accession>
<dbReference type="GeneID" id="20246918"/>
<evidence type="ECO:0000259" key="8">
    <source>
        <dbReference type="Pfam" id="PF13850"/>
    </source>
</evidence>
<evidence type="ECO:0000256" key="3">
    <source>
        <dbReference type="ARBA" id="ARBA00022692"/>
    </source>
</evidence>
<dbReference type="InterPro" id="IPR039542">
    <property type="entry name" value="Erv_N"/>
</dbReference>
<evidence type="ECO:0000256" key="2">
    <source>
        <dbReference type="ARBA" id="ARBA00005648"/>
    </source>
</evidence>
<dbReference type="HOGENOM" id="CLU_034705_4_1_1"/>
<evidence type="ECO:0000256" key="6">
    <source>
        <dbReference type="SAM" id="Phobius"/>
    </source>
</evidence>
<evidence type="ECO:0000259" key="7">
    <source>
        <dbReference type="Pfam" id="PF07970"/>
    </source>
</evidence>
<dbReference type="GO" id="GO:0005783">
    <property type="term" value="C:endoplasmic reticulum"/>
    <property type="evidence" value="ECO:0007669"/>
    <property type="project" value="TreeGrafter"/>
</dbReference>
<proteinExistence type="inferred from homology"/>
<reference evidence="9 10" key="1">
    <citation type="journal article" date="2013" name="Nature">
        <title>Insights into bilaterian evolution from three spiralian genomes.</title>
        <authorList>
            <person name="Simakov O."/>
            <person name="Marletaz F."/>
            <person name="Cho S.J."/>
            <person name="Edsinger-Gonzales E."/>
            <person name="Havlak P."/>
            <person name="Hellsten U."/>
            <person name="Kuo D.H."/>
            <person name="Larsson T."/>
            <person name="Lv J."/>
            <person name="Arendt D."/>
            <person name="Savage R."/>
            <person name="Osoegawa K."/>
            <person name="de Jong P."/>
            <person name="Grimwood J."/>
            <person name="Chapman J.A."/>
            <person name="Shapiro H."/>
            <person name="Aerts A."/>
            <person name="Otillar R.P."/>
            <person name="Terry A.Y."/>
            <person name="Boore J.L."/>
            <person name="Grigoriev I.V."/>
            <person name="Lindberg D.R."/>
            <person name="Seaver E.C."/>
            <person name="Weisblat D.A."/>
            <person name="Putnam N.H."/>
            <person name="Rokhsar D.S."/>
        </authorList>
    </citation>
    <scope>NUCLEOTIDE SEQUENCE [LARGE SCALE GENOMIC DNA]</scope>
</reference>
<feature type="transmembrane region" description="Helical" evidence="6">
    <location>
        <begin position="38"/>
        <end position="58"/>
    </location>
</feature>
<keyword evidence="3 6" id="KW-0812">Transmembrane</keyword>
<dbReference type="OrthoDB" id="5541786at2759"/>
<evidence type="ECO:0000256" key="5">
    <source>
        <dbReference type="ARBA" id="ARBA00023136"/>
    </source>
</evidence>
<name>V3Z800_LOTGI</name>
<dbReference type="STRING" id="225164.V3Z800"/>
<dbReference type="InterPro" id="IPR012936">
    <property type="entry name" value="Erv_C"/>
</dbReference>
<dbReference type="InterPro" id="IPR045888">
    <property type="entry name" value="Erv"/>
</dbReference>
<dbReference type="Pfam" id="PF07970">
    <property type="entry name" value="COPIIcoated_ERV"/>
    <property type="match status" value="1"/>
</dbReference>